<protein>
    <submittedName>
        <fullName evidence="2">Pentapeptide repeat-containing protein</fullName>
    </submittedName>
</protein>
<evidence type="ECO:0000313" key="2">
    <source>
        <dbReference type="EMBL" id="MBP1468086.1"/>
    </source>
</evidence>
<dbReference type="InterPro" id="IPR051082">
    <property type="entry name" value="Pentapeptide-BTB/POZ_domain"/>
</dbReference>
<organism evidence="2 3">
    <name type="scientific">Candidatus Chloroploca mongolica</name>
    <dbReference type="NCBI Taxonomy" id="2528176"/>
    <lineage>
        <taxon>Bacteria</taxon>
        <taxon>Bacillati</taxon>
        <taxon>Chloroflexota</taxon>
        <taxon>Chloroflexia</taxon>
        <taxon>Chloroflexales</taxon>
        <taxon>Chloroflexineae</taxon>
        <taxon>Oscillochloridaceae</taxon>
        <taxon>Candidatus Chloroploca</taxon>
    </lineage>
</organism>
<reference evidence="2 3" key="1">
    <citation type="submission" date="2021-03" db="EMBL/GenBank/DDBJ databases">
        <authorList>
            <person name="Grouzdev D.S."/>
        </authorList>
    </citation>
    <scope>NUCLEOTIDE SEQUENCE [LARGE SCALE GENOMIC DNA]</scope>
    <source>
        <strain evidence="2 3">M50-1</strain>
    </source>
</reference>
<gene>
    <name evidence="2" type="ORF">EYB53_020400</name>
</gene>
<dbReference type="InterPro" id="IPR001646">
    <property type="entry name" value="5peptide_repeat"/>
</dbReference>
<dbReference type="SUPFAM" id="SSF141571">
    <property type="entry name" value="Pentapeptide repeat-like"/>
    <property type="match status" value="3"/>
</dbReference>
<dbReference type="EMBL" id="SIJK02000055">
    <property type="protein sequence ID" value="MBP1468086.1"/>
    <property type="molecule type" value="Genomic_DNA"/>
</dbReference>
<dbReference type="InterPro" id="IPR027417">
    <property type="entry name" value="P-loop_NTPase"/>
</dbReference>
<dbReference type="SUPFAM" id="SSF52540">
    <property type="entry name" value="P-loop containing nucleoside triphosphate hydrolases"/>
    <property type="match status" value="1"/>
</dbReference>
<evidence type="ECO:0000313" key="3">
    <source>
        <dbReference type="Proteomes" id="UP001193081"/>
    </source>
</evidence>
<comment type="caution">
    <text evidence="2">The sequence shown here is derived from an EMBL/GenBank/DDBJ whole genome shotgun (WGS) entry which is preliminary data.</text>
</comment>
<dbReference type="Gene3D" id="3.40.50.300">
    <property type="entry name" value="P-loop containing nucleotide triphosphate hydrolases"/>
    <property type="match status" value="1"/>
</dbReference>
<proteinExistence type="predicted"/>
<dbReference type="RefSeq" id="WP_135480484.1">
    <property type="nucleotide sequence ID" value="NZ_SIJK02000055.1"/>
</dbReference>
<dbReference type="Proteomes" id="UP001193081">
    <property type="component" value="Unassembled WGS sequence"/>
</dbReference>
<name>A0ABS4DF77_9CHLR</name>
<sequence>MDFRKGHALLVGVGEYQYLPRLNLAQAATNVEELAKVLRNPDYCGYQPDQVAILLNADATRAAVLGALDQLAVNTDTDATLLLVFNCWSFRDEAGQTHVIIYDTKGDGKHIVDDSSLPLTIICQRVAALRASRVLLVFNNMHFADEPATALLGTGKGRIVLTACGKGQPDYDYIGSGSLTIFGQAFVDGLQGKGVPNRGGYISVFDLYAQVYDTVLVEVPRQVPEEVRQRYGAQQPELAILAGAVSFPMALYKGGTLEGSVEAEPTPPTGTKLQVVSPTRQVISGSPTALTIRARTVPMFKSAQPAEETCSSGQTTIDAQASQGMLNRPSGPVTQHFGSESTVNVDGDYAQRDVDKRKGIFVEGQATFALAERIAKPCWSPQLPQDYIHRQTEEKQIATALIESTDKEPLVVLWGKPGAGSKSLVSHVVQSLHNPESPQYWPGGVLYGDMTGRTVSQVFRDLCAVLDPKSSAQNETPAAQLYSLIRSRAVEEADRVLIVIDNLESVEQLRSFLPDGPTRARLLAIIQVAPGNRLEWQHGETLYVGGLCEAEARLLFQTMLRAEKLPDEQWELLKEIAEKYEYLPQMLATAASVIRTGKTTISALVHDLRQGKDQLISNPQIRDKIAVTTKNLEREYVNLLEYMGVLGEGDWTIKMLAAVSLRPLDEIERAVQALIDLKLLKGVGKRYKLPTLTRDFVRHCWPLRDPYVQQAADQLLGNYCLTLAFDLRDKLCPPDPNAMSQLVDPTLSFVNAFRQELVVELTHFKQAAERAKKAEAWDLLRSFSYLPYAGLIRHWTSNGLNLTARIELATLELPYVCSRPEMQCLVSYAAFIASNVECRHSALQDPVFSSEEGAVPVPTKERRTLKVDAPHRCSLQLHLTASVVNRGLLRDVEMVDTQWISVRATDLILRNADLVGAQFLACDLSHGVWIDCDARHCSLIESNLSYTLLKDVRLRGAKLQRVNFTGAVLDNVDMRGADLRGAILSGVQMRNLALDGCLLEGATWAGAQVDVPDKELRKSIVESAQQPFDGSKPPGYTWSVGDRMLKGSGLNSLQVPPIDARGTDLSGAELSSLSTTSASLRAAMLKGAVISSVQITTIDLRAADLQGATLSQVQAAHIDLQDADLTGASLSQLDVADLRLFRARLTGATIKALHVARIDLSECEAQGVTLRESVFDQATGLGAILCDAHLVDCALHGANLSGAKLSRARIDQVDLEGANLADADLSSAILTHVNLQKAKLIGTILKDANVADVDLQGADCSGANLRGTAFSDEQLAATMRLDGATLPSGELVQIIEGNHASQSFDSQSPLRFAVLNGNFSQASLDGCDLFGARLGGIFRGTKLSGANLRSAQLDGLFEAAKLQQADLRKAQLRGTFKAADLSQANLQHARLGGAFIGANLSSADFSRANLDAVDLFEANLTDARNLSETQLRHARRLEGATMPDGTRYDGRFRLVGDQNESDLPRRQRARQPTSGRSSDAAMRDRLARRLLVQLKAELQKVPTGTMSAAEAVAETATQAIEQAAREQPNQVLIQISLSGLKQATRAIATDLPTVPPIVDEMTDLLRGVVRTRTRKQS</sequence>
<dbReference type="PANTHER" id="PTHR14136">
    <property type="entry name" value="BTB_POZ DOMAIN-CONTAINING PROTEIN KCTD9"/>
    <property type="match status" value="1"/>
</dbReference>
<accession>A0ABS4DF77</accession>
<dbReference type="PANTHER" id="PTHR14136:SF17">
    <property type="entry name" value="BTB_POZ DOMAIN-CONTAINING PROTEIN KCTD9"/>
    <property type="match status" value="1"/>
</dbReference>
<dbReference type="Gene3D" id="3.40.50.1460">
    <property type="match status" value="1"/>
</dbReference>
<keyword evidence="3" id="KW-1185">Reference proteome</keyword>
<dbReference type="Pfam" id="PF00805">
    <property type="entry name" value="Pentapeptide"/>
    <property type="match status" value="6"/>
</dbReference>
<dbReference type="Gene3D" id="2.160.20.80">
    <property type="entry name" value="E3 ubiquitin-protein ligase SopA"/>
    <property type="match status" value="4"/>
</dbReference>
<evidence type="ECO:0000256" key="1">
    <source>
        <dbReference type="SAM" id="MobiDB-lite"/>
    </source>
</evidence>
<feature type="region of interest" description="Disordered" evidence="1">
    <location>
        <begin position="1439"/>
        <end position="1482"/>
    </location>
</feature>